<dbReference type="InterPro" id="IPR020569">
    <property type="entry name" value="UPF0029_Impact_CS"/>
</dbReference>
<dbReference type="PANTHER" id="PTHR16301">
    <property type="entry name" value="IMPACT-RELATED"/>
    <property type="match status" value="1"/>
</dbReference>
<dbReference type="GO" id="GO:0005737">
    <property type="term" value="C:cytoplasm"/>
    <property type="evidence" value="ECO:0007669"/>
    <property type="project" value="TreeGrafter"/>
</dbReference>
<dbReference type="InterPro" id="IPR015796">
    <property type="entry name" value="Impact_YigZ-like"/>
</dbReference>
<dbReference type="Gene3D" id="3.30.230.30">
    <property type="entry name" value="Impact, N-terminal domain"/>
    <property type="match status" value="1"/>
</dbReference>
<dbReference type="SUPFAM" id="SSF54980">
    <property type="entry name" value="EF-G C-terminal domain-like"/>
    <property type="match status" value="1"/>
</dbReference>
<dbReference type="InterPro" id="IPR036956">
    <property type="entry name" value="Impact_N_sf"/>
</dbReference>
<dbReference type="InterPro" id="IPR001498">
    <property type="entry name" value="Impact_N"/>
</dbReference>
<proteinExistence type="inferred from homology"/>
<dbReference type="EMBL" id="UGPP01000001">
    <property type="protein sequence ID" value="STY70025.1"/>
    <property type="molecule type" value="Genomic_DNA"/>
</dbReference>
<dbReference type="Pfam" id="PF01205">
    <property type="entry name" value="Impact_N"/>
    <property type="match status" value="1"/>
</dbReference>
<name>A0A378NQE2_9FIRM</name>
<accession>A0A378NQE2</accession>
<feature type="domain" description="UPF0029" evidence="3">
    <location>
        <begin position="140"/>
        <end position="194"/>
    </location>
</feature>
<sequence>MLEYKTIEGEYFTEWEINKSRFLTYIKHVETEIEAQEFISSIKKKHFDARHNCSAYIIGERSEIQKSSDDGEPSGTAGAPMLEVLKKNELSDIIVVVTRYFGGIKLGAGGLIRAYGKSVTLGLDVSTIVKKSIFNCYKLDLNYDLLGSFENYLHQKEIRIQNKDYSDIVSFTLLLAQNDSESILKDITNLSAGRIKIEELEPVYLNIPLNTK</sequence>
<dbReference type="PROSITE" id="PS00910">
    <property type="entry name" value="UPF0029"/>
    <property type="match status" value="1"/>
</dbReference>
<protein>
    <submittedName>
        <fullName evidence="4">IMPACT family member yigZ</fullName>
    </submittedName>
</protein>
<evidence type="ECO:0000259" key="2">
    <source>
        <dbReference type="Pfam" id="PF01205"/>
    </source>
</evidence>
<dbReference type="SUPFAM" id="SSF54211">
    <property type="entry name" value="Ribosomal protein S5 domain 2-like"/>
    <property type="match status" value="1"/>
</dbReference>
<organism evidence="4 5">
    <name type="scientific">Megamonas hypermegale</name>
    <dbReference type="NCBI Taxonomy" id="158847"/>
    <lineage>
        <taxon>Bacteria</taxon>
        <taxon>Bacillati</taxon>
        <taxon>Bacillota</taxon>
        <taxon>Negativicutes</taxon>
        <taxon>Selenomonadales</taxon>
        <taxon>Selenomonadaceae</taxon>
        <taxon>Megamonas</taxon>
    </lineage>
</organism>
<dbReference type="GO" id="GO:0006446">
    <property type="term" value="P:regulation of translational initiation"/>
    <property type="evidence" value="ECO:0007669"/>
    <property type="project" value="TreeGrafter"/>
</dbReference>
<comment type="similarity">
    <text evidence="1">Belongs to the IMPACT family.</text>
</comment>
<dbReference type="AlphaFoldDB" id="A0A378NQE2"/>
<evidence type="ECO:0000259" key="3">
    <source>
        <dbReference type="Pfam" id="PF09186"/>
    </source>
</evidence>
<dbReference type="PANTHER" id="PTHR16301:SF20">
    <property type="entry name" value="IMPACT FAMILY MEMBER YIGZ"/>
    <property type="match status" value="1"/>
</dbReference>
<dbReference type="InterPro" id="IPR020568">
    <property type="entry name" value="Ribosomal_Su5_D2-typ_SF"/>
</dbReference>
<dbReference type="RefSeq" id="WP_115150822.1">
    <property type="nucleotide sequence ID" value="NZ_UGPP01000001.1"/>
</dbReference>
<dbReference type="InterPro" id="IPR035647">
    <property type="entry name" value="EFG_III/V"/>
</dbReference>
<dbReference type="InterPro" id="IPR023582">
    <property type="entry name" value="Impact"/>
</dbReference>
<reference evidence="4 5" key="1">
    <citation type="submission" date="2018-06" db="EMBL/GenBank/DDBJ databases">
        <authorList>
            <consortium name="Pathogen Informatics"/>
            <person name="Doyle S."/>
        </authorList>
    </citation>
    <scope>NUCLEOTIDE SEQUENCE [LARGE SCALE GENOMIC DNA]</scope>
    <source>
        <strain evidence="4 5">NCTC10571</strain>
    </source>
</reference>
<gene>
    <name evidence="4" type="primary">yigZ</name>
    <name evidence="4" type="ORF">NCTC10571_00114</name>
</gene>
<feature type="domain" description="Impact N-terminal" evidence="2">
    <location>
        <begin position="19"/>
        <end position="120"/>
    </location>
</feature>
<dbReference type="InterPro" id="IPR015269">
    <property type="entry name" value="UPF0029_Impact_C"/>
</dbReference>
<evidence type="ECO:0000256" key="1">
    <source>
        <dbReference type="ARBA" id="ARBA00007665"/>
    </source>
</evidence>
<dbReference type="NCBIfam" id="TIGR00257">
    <property type="entry name" value="IMPACT_YIGZ"/>
    <property type="match status" value="1"/>
</dbReference>
<evidence type="ECO:0000313" key="4">
    <source>
        <dbReference type="EMBL" id="STY70025.1"/>
    </source>
</evidence>
<dbReference type="Pfam" id="PF09186">
    <property type="entry name" value="DUF1949"/>
    <property type="match status" value="1"/>
</dbReference>
<evidence type="ECO:0000313" key="5">
    <source>
        <dbReference type="Proteomes" id="UP000255234"/>
    </source>
</evidence>
<dbReference type="Gene3D" id="3.30.70.240">
    <property type="match status" value="1"/>
</dbReference>
<dbReference type="Proteomes" id="UP000255234">
    <property type="component" value="Unassembled WGS sequence"/>
</dbReference>